<keyword evidence="1" id="KW-0472">Membrane</keyword>
<feature type="transmembrane region" description="Helical" evidence="1">
    <location>
        <begin position="12"/>
        <end position="32"/>
    </location>
</feature>
<keyword evidence="1" id="KW-0812">Transmembrane</keyword>
<proteinExistence type="predicted"/>
<evidence type="ECO:0000256" key="1">
    <source>
        <dbReference type="SAM" id="Phobius"/>
    </source>
</evidence>
<accession>H2XPJ4</accession>
<name>H2XPJ4_CIOIN</name>
<protein>
    <submittedName>
        <fullName evidence="2">Uncharacterized protein</fullName>
    </submittedName>
</protein>
<dbReference type="InParanoid" id="H2XPJ4"/>
<evidence type="ECO:0000313" key="3">
    <source>
        <dbReference type="Proteomes" id="UP000008144"/>
    </source>
</evidence>
<sequence>WRLILIHEDDTSLRITDGIIMFINIIIICIFWRQINFN</sequence>
<dbReference type="Ensembl" id="ENSCINT00000033882.1">
    <property type="protein sequence ID" value="ENSCINP00000031578.1"/>
    <property type="gene ID" value="ENSCING00000023770.1"/>
</dbReference>
<keyword evidence="3" id="KW-1185">Reference proteome</keyword>
<keyword evidence="1" id="KW-1133">Transmembrane helix</keyword>
<evidence type="ECO:0000313" key="2">
    <source>
        <dbReference type="Ensembl" id="ENSCINP00000031578.1"/>
    </source>
</evidence>
<dbReference type="AlphaFoldDB" id="H2XPJ4"/>
<dbReference type="HOGENOM" id="CLU_3337742_0_0_1"/>
<reference evidence="2" key="2">
    <citation type="journal article" date="2008" name="Genome Biol.">
        <title>Improved genome assembly and evidence-based global gene model set for the chordate Ciona intestinalis: new insight into intron and operon populations.</title>
        <authorList>
            <person name="Satou Y."/>
            <person name="Mineta K."/>
            <person name="Ogasawara M."/>
            <person name="Sasakura Y."/>
            <person name="Shoguchi E."/>
            <person name="Ueno K."/>
            <person name="Yamada L."/>
            <person name="Matsumoto J."/>
            <person name="Wasserscheid J."/>
            <person name="Dewar K."/>
            <person name="Wiley G.B."/>
            <person name="Macmil S.L."/>
            <person name="Roe B.A."/>
            <person name="Zeller R.W."/>
            <person name="Hastings K.E."/>
            <person name="Lemaire P."/>
            <person name="Lindquist E."/>
            <person name="Endo T."/>
            <person name="Hotta K."/>
            <person name="Inaba K."/>
        </authorList>
    </citation>
    <scope>NUCLEOTIDE SEQUENCE [LARGE SCALE GENOMIC DNA]</scope>
    <source>
        <strain evidence="2">wild type</strain>
    </source>
</reference>
<dbReference type="Proteomes" id="UP000008144">
    <property type="component" value="Chromosome 14"/>
</dbReference>
<reference evidence="2" key="3">
    <citation type="submission" date="2025-08" db="UniProtKB">
        <authorList>
            <consortium name="Ensembl"/>
        </authorList>
    </citation>
    <scope>IDENTIFICATION</scope>
</reference>
<dbReference type="EMBL" id="EAAA01001262">
    <property type="status" value="NOT_ANNOTATED_CDS"/>
    <property type="molecule type" value="Genomic_DNA"/>
</dbReference>
<reference evidence="2" key="4">
    <citation type="submission" date="2025-09" db="UniProtKB">
        <authorList>
            <consortium name="Ensembl"/>
        </authorList>
    </citation>
    <scope>IDENTIFICATION</scope>
</reference>
<reference evidence="3" key="1">
    <citation type="journal article" date="2002" name="Science">
        <title>The draft genome of Ciona intestinalis: insights into chordate and vertebrate origins.</title>
        <authorList>
            <person name="Dehal P."/>
            <person name="Satou Y."/>
            <person name="Campbell R.K."/>
            <person name="Chapman J."/>
            <person name="Degnan B."/>
            <person name="De Tomaso A."/>
            <person name="Davidson B."/>
            <person name="Di Gregorio A."/>
            <person name="Gelpke M."/>
            <person name="Goodstein D.M."/>
            <person name="Harafuji N."/>
            <person name="Hastings K.E."/>
            <person name="Ho I."/>
            <person name="Hotta K."/>
            <person name="Huang W."/>
            <person name="Kawashima T."/>
            <person name="Lemaire P."/>
            <person name="Martinez D."/>
            <person name="Meinertzhagen I.A."/>
            <person name="Necula S."/>
            <person name="Nonaka M."/>
            <person name="Putnam N."/>
            <person name="Rash S."/>
            <person name="Saiga H."/>
            <person name="Satake M."/>
            <person name="Terry A."/>
            <person name="Yamada L."/>
            <person name="Wang H.G."/>
            <person name="Awazu S."/>
            <person name="Azumi K."/>
            <person name="Boore J."/>
            <person name="Branno M."/>
            <person name="Chin-Bow S."/>
            <person name="DeSantis R."/>
            <person name="Doyle S."/>
            <person name="Francino P."/>
            <person name="Keys D.N."/>
            <person name="Haga S."/>
            <person name="Hayashi H."/>
            <person name="Hino K."/>
            <person name="Imai K.S."/>
            <person name="Inaba K."/>
            <person name="Kano S."/>
            <person name="Kobayashi K."/>
            <person name="Kobayashi M."/>
            <person name="Lee B.I."/>
            <person name="Makabe K.W."/>
            <person name="Manohar C."/>
            <person name="Matassi G."/>
            <person name="Medina M."/>
            <person name="Mochizuki Y."/>
            <person name="Mount S."/>
            <person name="Morishita T."/>
            <person name="Miura S."/>
            <person name="Nakayama A."/>
            <person name="Nishizaka S."/>
            <person name="Nomoto H."/>
            <person name="Ohta F."/>
            <person name="Oishi K."/>
            <person name="Rigoutsos I."/>
            <person name="Sano M."/>
            <person name="Sasaki A."/>
            <person name="Sasakura Y."/>
            <person name="Shoguchi E."/>
            <person name="Shin-i T."/>
            <person name="Spagnuolo A."/>
            <person name="Stainier D."/>
            <person name="Suzuki M.M."/>
            <person name="Tassy O."/>
            <person name="Takatori N."/>
            <person name="Tokuoka M."/>
            <person name="Yagi K."/>
            <person name="Yoshizaki F."/>
            <person name="Wada S."/>
            <person name="Zhang C."/>
            <person name="Hyatt P.D."/>
            <person name="Larimer F."/>
            <person name="Detter C."/>
            <person name="Doggett N."/>
            <person name="Glavina T."/>
            <person name="Hawkins T."/>
            <person name="Richardson P."/>
            <person name="Lucas S."/>
            <person name="Kohara Y."/>
            <person name="Levine M."/>
            <person name="Satoh N."/>
            <person name="Rokhsar D.S."/>
        </authorList>
    </citation>
    <scope>NUCLEOTIDE SEQUENCE [LARGE SCALE GENOMIC DNA]</scope>
</reference>
<organism evidence="2 3">
    <name type="scientific">Ciona intestinalis</name>
    <name type="common">Transparent sea squirt</name>
    <name type="synonym">Ascidia intestinalis</name>
    <dbReference type="NCBI Taxonomy" id="7719"/>
    <lineage>
        <taxon>Eukaryota</taxon>
        <taxon>Metazoa</taxon>
        <taxon>Chordata</taxon>
        <taxon>Tunicata</taxon>
        <taxon>Ascidiacea</taxon>
        <taxon>Phlebobranchia</taxon>
        <taxon>Cionidae</taxon>
        <taxon>Ciona</taxon>
    </lineage>
</organism>